<proteinExistence type="predicted"/>
<sequence length="111" mass="11989">MNLSCPCTSFAYQLVFVRCIHLYMTYHCCLPFPTLAGFLLNAAAVDEMMTAVFPSKTLSVTAMSSASGEAMITVYGIITGTAARTSAKYALEKIQTLTSVKTRKVSTETTP</sequence>
<dbReference type="AlphaFoldDB" id="A0A5B7KGI5"/>
<comment type="caution">
    <text evidence="1">The sequence shown here is derived from an EMBL/GenBank/DDBJ whole genome shotgun (WGS) entry which is preliminary data.</text>
</comment>
<organism evidence="1 2">
    <name type="scientific">Portunus trituberculatus</name>
    <name type="common">Swimming crab</name>
    <name type="synonym">Neptunus trituberculatus</name>
    <dbReference type="NCBI Taxonomy" id="210409"/>
    <lineage>
        <taxon>Eukaryota</taxon>
        <taxon>Metazoa</taxon>
        <taxon>Ecdysozoa</taxon>
        <taxon>Arthropoda</taxon>
        <taxon>Crustacea</taxon>
        <taxon>Multicrustacea</taxon>
        <taxon>Malacostraca</taxon>
        <taxon>Eumalacostraca</taxon>
        <taxon>Eucarida</taxon>
        <taxon>Decapoda</taxon>
        <taxon>Pleocyemata</taxon>
        <taxon>Brachyura</taxon>
        <taxon>Eubrachyura</taxon>
        <taxon>Portunoidea</taxon>
        <taxon>Portunidae</taxon>
        <taxon>Portuninae</taxon>
        <taxon>Portunus</taxon>
    </lineage>
</organism>
<gene>
    <name evidence="1" type="ORF">E2C01_101696</name>
</gene>
<accession>A0A5B7KGI5</accession>
<evidence type="ECO:0000313" key="1">
    <source>
        <dbReference type="EMBL" id="MPD05924.1"/>
    </source>
</evidence>
<name>A0A5B7KGI5_PORTR</name>
<protein>
    <submittedName>
        <fullName evidence="1">Uncharacterized protein</fullName>
    </submittedName>
</protein>
<dbReference type="Proteomes" id="UP000324222">
    <property type="component" value="Unassembled WGS sequence"/>
</dbReference>
<dbReference type="EMBL" id="VSRR010148394">
    <property type="protein sequence ID" value="MPD05924.1"/>
    <property type="molecule type" value="Genomic_DNA"/>
</dbReference>
<reference evidence="1 2" key="1">
    <citation type="submission" date="2019-05" db="EMBL/GenBank/DDBJ databases">
        <title>Another draft genome of Portunus trituberculatus and its Hox gene families provides insights of decapod evolution.</title>
        <authorList>
            <person name="Jeong J.-H."/>
            <person name="Song I."/>
            <person name="Kim S."/>
            <person name="Choi T."/>
            <person name="Kim D."/>
            <person name="Ryu S."/>
            <person name="Kim W."/>
        </authorList>
    </citation>
    <scope>NUCLEOTIDE SEQUENCE [LARGE SCALE GENOMIC DNA]</scope>
    <source>
        <tissue evidence="1">Muscle</tissue>
    </source>
</reference>
<evidence type="ECO:0000313" key="2">
    <source>
        <dbReference type="Proteomes" id="UP000324222"/>
    </source>
</evidence>
<keyword evidence="2" id="KW-1185">Reference proteome</keyword>